<dbReference type="EMBL" id="PDKJ01000005">
    <property type="protein sequence ID" value="RXJ68666.1"/>
    <property type="molecule type" value="Genomic_DNA"/>
</dbReference>
<dbReference type="RefSeq" id="WP_128980694.1">
    <property type="nucleotide sequence ID" value="NZ_PDKJ01000005.1"/>
</dbReference>
<accession>A0A4Q0YDV3</accession>
<reference evidence="1 2" key="1">
    <citation type="submission" date="2017-10" db="EMBL/GenBank/DDBJ databases">
        <title>Genomics of the genus Arcobacter.</title>
        <authorList>
            <person name="Perez-Cataluna A."/>
            <person name="Figueras M.J."/>
        </authorList>
    </citation>
    <scope>NUCLEOTIDE SEQUENCE [LARGE SCALE GENOMIC DNA]</scope>
    <source>
        <strain evidence="1 2">CECT 8993</strain>
    </source>
</reference>
<gene>
    <name evidence="1" type="ORF">CRV08_07545</name>
</gene>
<organism evidence="1 2">
    <name type="scientific">Halarcobacter ebronensis</name>
    <dbReference type="NCBI Taxonomy" id="1462615"/>
    <lineage>
        <taxon>Bacteria</taxon>
        <taxon>Pseudomonadati</taxon>
        <taxon>Campylobacterota</taxon>
        <taxon>Epsilonproteobacteria</taxon>
        <taxon>Campylobacterales</taxon>
        <taxon>Arcobacteraceae</taxon>
        <taxon>Halarcobacter</taxon>
    </lineage>
</organism>
<sequence length="593" mass="69680">MFLNNQKYWEVSYKYSDEFDSYLESIRNFIKSLITTNNDEFKIIDITKYSTLEGLDNSNYSEDSSFINYIETALSIIFENLFYELANKNDIIIETEFFKNKYCLFKHKKKIFYTKQSLNERRTIVQKVNGALKRKLASSLNNDILTFLQQHLNNQTMNIIKVFLDNKSTDITFIDEDKDERKVDFLPTKLSELSIFSELEYDNNQHTLTDNHLKSINDTFNLSIPSKDTIVSEAKFDDKIIGLVVDNYLFFYDIYELLKDKVLKTKEIKQHYLKENILIEDNKAEYKSDIINQFQASISSENLLNALSLLEENIYLTEDHFKHGRKQDTKDFFSPAYKVQTKYLKNYELFIPSIKKQKDKPIPSLFGLNNISNARDEDNNSQKGLKSWINIEDKEQNLVMKESVTHAEKVMHLLPEIAFYFKEKFFEDLLKEILIEIKNENPHLSLEIIDNKKFFVNQNTNIKTPLFLEADFSHNQEFDFILNYTKESGANSTIVLEAKTKLSKFIIQDQADKVEKYLEYDNLKIFDDYYLIGFNIASDVNTTMSYFIKNMSIDNCSNGLAFRYPLHSSNKDLYCLASNSKHILKSNILSILK</sequence>
<name>A0A4Q0YDV3_9BACT</name>
<comment type="caution">
    <text evidence="1">The sequence shown here is derived from an EMBL/GenBank/DDBJ whole genome shotgun (WGS) entry which is preliminary data.</text>
</comment>
<evidence type="ECO:0000313" key="1">
    <source>
        <dbReference type="EMBL" id="RXJ68666.1"/>
    </source>
</evidence>
<proteinExistence type="predicted"/>
<dbReference type="AlphaFoldDB" id="A0A4Q0YDV3"/>
<evidence type="ECO:0000313" key="2">
    <source>
        <dbReference type="Proteomes" id="UP000290172"/>
    </source>
</evidence>
<dbReference type="Proteomes" id="UP000290172">
    <property type="component" value="Unassembled WGS sequence"/>
</dbReference>
<protein>
    <submittedName>
        <fullName evidence="1">Uncharacterized protein</fullName>
    </submittedName>
</protein>